<dbReference type="Pfam" id="PF21799">
    <property type="entry name" value="MurD-like_N"/>
    <property type="match status" value="1"/>
</dbReference>
<reference evidence="21 22" key="1">
    <citation type="submission" date="2015-09" db="EMBL/GenBank/DDBJ databases">
        <title>Draft genome sequence of Alicyclobacillus ferrooxydans DSM 22381.</title>
        <authorList>
            <person name="Hemp J."/>
        </authorList>
    </citation>
    <scope>NUCLEOTIDE SEQUENCE [LARGE SCALE GENOMIC DNA]</scope>
    <source>
        <strain evidence="21 22">TC-34</strain>
    </source>
</reference>
<keyword evidence="12 17" id="KW-0573">Peptidoglycan synthesis</keyword>
<dbReference type="GO" id="GO:0051301">
    <property type="term" value="P:cell division"/>
    <property type="evidence" value="ECO:0007669"/>
    <property type="project" value="UniProtKB-KW"/>
</dbReference>
<comment type="pathway">
    <text evidence="3 17 18">Cell wall biogenesis; peptidoglycan biosynthesis.</text>
</comment>
<dbReference type="OrthoDB" id="9809796at2"/>
<dbReference type="GO" id="GO:0005524">
    <property type="term" value="F:ATP binding"/>
    <property type="evidence" value="ECO:0007669"/>
    <property type="project" value="UniProtKB-UniRule"/>
</dbReference>
<evidence type="ECO:0000259" key="19">
    <source>
        <dbReference type="Pfam" id="PF02875"/>
    </source>
</evidence>
<dbReference type="PATRIC" id="fig|471514.4.peg.2907"/>
<evidence type="ECO:0000256" key="8">
    <source>
        <dbReference type="ARBA" id="ARBA00022598"/>
    </source>
</evidence>
<evidence type="ECO:0000256" key="4">
    <source>
        <dbReference type="ARBA" id="ARBA00010416"/>
    </source>
</evidence>
<comment type="subcellular location">
    <subcellularLocation>
        <location evidence="2 17 18">Cytoplasm</location>
    </subcellularLocation>
</comment>
<dbReference type="GO" id="GO:0008360">
    <property type="term" value="P:regulation of cell shape"/>
    <property type="evidence" value="ECO:0007669"/>
    <property type="project" value="UniProtKB-KW"/>
</dbReference>
<keyword evidence="10 17" id="KW-0067">ATP-binding</keyword>
<dbReference type="Gene3D" id="3.40.50.720">
    <property type="entry name" value="NAD(P)-binding Rossmann-like Domain"/>
    <property type="match status" value="1"/>
</dbReference>
<keyword evidence="17 18" id="KW-0132">Cell division</keyword>
<dbReference type="SUPFAM" id="SSF53623">
    <property type="entry name" value="MurD-like peptide ligases, catalytic domain"/>
    <property type="match status" value="1"/>
</dbReference>
<dbReference type="Gene3D" id="3.40.1190.10">
    <property type="entry name" value="Mur-like, catalytic domain"/>
    <property type="match status" value="1"/>
</dbReference>
<dbReference type="InterPro" id="IPR004101">
    <property type="entry name" value="Mur_ligase_C"/>
</dbReference>
<dbReference type="HAMAP" id="MF_00639">
    <property type="entry name" value="MurD"/>
    <property type="match status" value="1"/>
</dbReference>
<dbReference type="NCBIfam" id="TIGR01087">
    <property type="entry name" value="murD"/>
    <property type="match status" value="1"/>
</dbReference>
<dbReference type="SUPFAM" id="SSF51984">
    <property type="entry name" value="MurCD N-terminal domain"/>
    <property type="match status" value="1"/>
</dbReference>
<evidence type="ECO:0000256" key="1">
    <source>
        <dbReference type="ARBA" id="ARBA00002734"/>
    </source>
</evidence>
<evidence type="ECO:0000256" key="14">
    <source>
        <dbReference type="ARBA" id="ARBA00030398"/>
    </source>
</evidence>
<dbReference type="GO" id="GO:0005737">
    <property type="term" value="C:cytoplasm"/>
    <property type="evidence" value="ECO:0007669"/>
    <property type="project" value="UniProtKB-SubCell"/>
</dbReference>
<dbReference type="GO" id="GO:0009252">
    <property type="term" value="P:peptidoglycan biosynthetic process"/>
    <property type="evidence" value="ECO:0007669"/>
    <property type="project" value="UniProtKB-UniRule"/>
</dbReference>
<gene>
    <name evidence="17" type="primary">murD</name>
    <name evidence="21" type="ORF">AN477_02870</name>
</gene>
<evidence type="ECO:0000256" key="6">
    <source>
        <dbReference type="ARBA" id="ARBA00015655"/>
    </source>
</evidence>
<evidence type="ECO:0000256" key="13">
    <source>
        <dbReference type="ARBA" id="ARBA00023316"/>
    </source>
</evidence>
<evidence type="ECO:0000256" key="3">
    <source>
        <dbReference type="ARBA" id="ARBA00004752"/>
    </source>
</evidence>
<evidence type="ECO:0000313" key="21">
    <source>
        <dbReference type="EMBL" id="KPV45317.1"/>
    </source>
</evidence>
<keyword evidence="22" id="KW-1185">Reference proteome</keyword>
<evidence type="ECO:0000256" key="15">
    <source>
        <dbReference type="ARBA" id="ARBA00032324"/>
    </source>
</evidence>
<dbReference type="EMBL" id="LJCO01000011">
    <property type="protein sequence ID" value="KPV45317.1"/>
    <property type="molecule type" value="Genomic_DNA"/>
</dbReference>
<protein>
    <recommendedName>
        <fullName evidence="6 17">UDP-N-acetylmuramoylalanine--D-glutamate ligase</fullName>
        <ecNumber evidence="5 17">6.3.2.9</ecNumber>
    </recommendedName>
    <alternativeName>
        <fullName evidence="15 17">D-glutamic acid-adding enzyme</fullName>
    </alternativeName>
    <alternativeName>
        <fullName evidence="14 17">UDP-N-acetylmuramoyl-L-alanyl-D-glutamate synthetase</fullName>
    </alternativeName>
</protein>
<evidence type="ECO:0000256" key="5">
    <source>
        <dbReference type="ARBA" id="ARBA00012212"/>
    </source>
</evidence>
<evidence type="ECO:0000256" key="2">
    <source>
        <dbReference type="ARBA" id="ARBA00004496"/>
    </source>
</evidence>
<evidence type="ECO:0000256" key="10">
    <source>
        <dbReference type="ARBA" id="ARBA00022840"/>
    </source>
</evidence>
<dbReference type="PANTHER" id="PTHR43692:SF1">
    <property type="entry name" value="UDP-N-ACETYLMURAMOYLALANINE--D-GLUTAMATE LIGASE"/>
    <property type="match status" value="1"/>
</dbReference>
<keyword evidence="7 17" id="KW-0963">Cytoplasm</keyword>
<sequence>MFDKTTNTVIVMGLARSGLAAARLLCQRGYDVIVNDQKQPDPNNAEVSSLKDLGARFVFGGHPLELLEQPIKFIVKNPGIPYRVPFVAAAMEQGIPIYTEIEVASWYAQGQITAITGSNGKTTTTTLVGEILAAAELNPLVAGNIGTAFSAVADETVPSQPVVLEVSSFQLLGTERFHPHVAAILNLFPAHLDYHGDFDAYFDAKWKIFANLDQGDYAVLNFNDDRLRKRAGEVQAPIFWFSTGPLPDSLEGVYVERDVIMVRMSGNSIPVMPVSDVALPGSHNLQNALAATAVAWLVGARESAVRQVLTSFRGVEHRLEFVETKGGVLYYNDSKSTNPTAALQALRSFSQPIVWIAGGLDRRDDYSVLDDVVKARVKTAVLYGQTAADLVEFCRGCDVEQVVRVDNLDDAVRTAANAAVEGDVVLLSPACASWDMFTSFEERGRMFKEVVHRL</sequence>
<dbReference type="InterPro" id="IPR036565">
    <property type="entry name" value="Mur-like_cat_sf"/>
</dbReference>
<dbReference type="InterPro" id="IPR036615">
    <property type="entry name" value="Mur_ligase_C_dom_sf"/>
</dbReference>
<name>A0A0N8PPU7_9BACL</name>
<evidence type="ECO:0000256" key="11">
    <source>
        <dbReference type="ARBA" id="ARBA00022960"/>
    </source>
</evidence>
<accession>A0A0N8PPU7</accession>
<keyword evidence="13 17" id="KW-0961">Cell wall biogenesis/degradation</keyword>
<evidence type="ECO:0000256" key="16">
    <source>
        <dbReference type="ARBA" id="ARBA00047632"/>
    </source>
</evidence>
<evidence type="ECO:0000256" key="12">
    <source>
        <dbReference type="ARBA" id="ARBA00022984"/>
    </source>
</evidence>
<organism evidence="21 22">
    <name type="scientific">Alicyclobacillus ferrooxydans</name>
    <dbReference type="NCBI Taxonomy" id="471514"/>
    <lineage>
        <taxon>Bacteria</taxon>
        <taxon>Bacillati</taxon>
        <taxon>Bacillota</taxon>
        <taxon>Bacilli</taxon>
        <taxon>Bacillales</taxon>
        <taxon>Alicyclobacillaceae</taxon>
        <taxon>Alicyclobacillus</taxon>
    </lineage>
</organism>
<keyword evidence="17 18" id="KW-0131">Cell cycle</keyword>
<comment type="function">
    <text evidence="1 17 18">Cell wall formation. Catalyzes the addition of glutamate to the nucleotide precursor UDP-N-acetylmuramoyl-L-alanine (UMA).</text>
</comment>
<comment type="catalytic activity">
    <reaction evidence="16 17 18">
        <text>UDP-N-acetyl-alpha-D-muramoyl-L-alanine + D-glutamate + ATP = UDP-N-acetyl-alpha-D-muramoyl-L-alanyl-D-glutamate + ADP + phosphate + H(+)</text>
        <dbReference type="Rhea" id="RHEA:16429"/>
        <dbReference type="ChEBI" id="CHEBI:15378"/>
        <dbReference type="ChEBI" id="CHEBI:29986"/>
        <dbReference type="ChEBI" id="CHEBI:30616"/>
        <dbReference type="ChEBI" id="CHEBI:43474"/>
        <dbReference type="ChEBI" id="CHEBI:83898"/>
        <dbReference type="ChEBI" id="CHEBI:83900"/>
        <dbReference type="ChEBI" id="CHEBI:456216"/>
        <dbReference type="EC" id="6.3.2.9"/>
    </reaction>
</comment>
<dbReference type="GO" id="GO:0008764">
    <property type="term" value="F:UDP-N-acetylmuramoylalanine-D-glutamate ligase activity"/>
    <property type="evidence" value="ECO:0007669"/>
    <property type="project" value="UniProtKB-UniRule"/>
</dbReference>
<comment type="caution">
    <text evidence="21">The sequence shown here is derived from an EMBL/GenBank/DDBJ whole genome shotgun (WGS) entry which is preliminary data.</text>
</comment>
<feature type="binding site" evidence="17">
    <location>
        <begin position="117"/>
        <end position="123"/>
    </location>
    <ligand>
        <name>ATP</name>
        <dbReference type="ChEBI" id="CHEBI:30616"/>
    </ligand>
</feature>
<dbReference type="RefSeq" id="WP_054967656.1">
    <property type="nucleotide sequence ID" value="NZ_LJCO01000011.1"/>
</dbReference>
<evidence type="ECO:0000256" key="17">
    <source>
        <dbReference type="HAMAP-Rule" id="MF_00639"/>
    </source>
</evidence>
<evidence type="ECO:0000313" key="22">
    <source>
        <dbReference type="Proteomes" id="UP000050482"/>
    </source>
</evidence>
<feature type="domain" description="Mur ligase central" evidence="20">
    <location>
        <begin position="115"/>
        <end position="295"/>
    </location>
</feature>
<dbReference type="UniPathway" id="UPA00219"/>
<dbReference type="Gene3D" id="3.90.190.20">
    <property type="entry name" value="Mur ligase, C-terminal domain"/>
    <property type="match status" value="1"/>
</dbReference>
<evidence type="ECO:0000259" key="20">
    <source>
        <dbReference type="Pfam" id="PF08245"/>
    </source>
</evidence>
<dbReference type="InterPro" id="IPR013221">
    <property type="entry name" value="Mur_ligase_cen"/>
</dbReference>
<comment type="similarity">
    <text evidence="4 17">Belongs to the MurCDEF family.</text>
</comment>
<dbReference type="AlphaFoldDB" id="A0A0N8PPU7"/>
<dbReference type="SUPFAM" id="SSF53244">
    <property type="entry name" value="MurD-like peptide ligases, peptide-binding domain"/>
    <property type="match status" value="1"/>
</dbReference>
<keyword evidence="9 17" id="KW-0547">Nucleotide-binding</keyword>
<dbReference type="GO" id="GO:0071555">
    <property type="term" value="P:cell wall organization"/>
    <property type="evidence" value="ECO:0007669"/>
    <property type="project" value="UniProtKB-KW"/>
</dbReference>
<dbReference type="InterPro" id="IPR005762">
    <property type="entry name" value="MurD"/>
</dbReference>
<evidence type="ECO:0000256" key="18">
    <source>
        <dbReference type="RuleBase" id="RU003664"/>
    </source>
</evidence>
<evidence type="ECO:0000256" key="7">
    <source>
        <dbReference type="ARBA" id="ARBA00022490"/>
    </source>
</evidence>
<dbReference type="Pfam" id="PF02875">
    <property type="entry name" value="Mur_ligase_C"/>
    <property type="match status" value="1"/>
</dbReference>
<feature type="domain" description="Mur ligase C-terminal" evidence="19">
    <location>
        <begin position="317"/>
        <end position="431"/>
    </location>
</feature>
<keyword evidence="11 17" id="KW-0133">Cell shape</keyword>
<dbReference type="PANTHER" id="PTHR43692">
    <property type="entry name" value="UDP-N-ACETYLMURAMOYLALANINE--D-GLUTAMATE LIGASE"/>
    <property type="match status" value="1"/>
</dbReference>
<dbReference type="EC" id="6.3.2.9" evidence="5 17"/>
<proteinExistence type="inferred from homology"/>
<evidence type="ECO:0000256" key="9">
    <source>
        <dbReference type="ARBA" id="ARBA00022741"/>
    </source>
</evidence>
<dbReference type="Proteomes" id="UP000050482">
    <property type="component" value="Unassembled WGS sequence"/>
</dbReference>
<dbReference type="STRING" id="471514.AN477_02870"/>
<keyword evidence="8 17" id="KW-0436">Ligase</keyword>
<dbReference type="Pfam" id="PF08245">
    <property type="entry name" value="Mur_ligase_M"/>
    <property type="match status" value="1"/>
</dbReference>